<reference evidence="1" key="1">
    <citation type="submission" date="2022-10" db="EMBL/GenBank/DDBJ databases">
        <title>Chitiniphilus purpureus sp. nov., a novel chitin-degrading bacterium isolated from crawfish pond sediment.</title>
        <authorList>
            <person name="Li K."/>
        </authorList>
    </citation>
    <scope>NUCLEOTIDE SEQUENCE</scope>
    <source>
        <strain evidence="1">CD1</strain>
    </source>
</reference>
<organism evidence="1 2">
    <name type="scientific">Chitiniphilus purpureus</name>
    <dbReference type="NCBI Taxonomy" id="2981137"/>
    <lineage>
        <taxon>Bacteria</taxon>
        <taxon>Pseudomonadati</taxon>
        <taxon>Pseudomonadota</taxon>
        <taxon>Betaproteobacteria</taxon>
        <taxon>Neisseriales</taxon>
        <taxon>Chitinibacteraceae</taxon>
        <taxon>Chitiniphilus</taxon>
    </lineage>
</organism>
<evidence type="ECO:0000313" key="1">
    <source>
        <dbReference type="EMBL" id="UXY16975.1"/>
    </source>
</evidence>
<name>A0ABY6DRH7_9NEIS</name>
<protein>
    <submittedName>
        <fullName evidence="1">Uncharacterized protein</fullName>
    </submittedName>
</protein>
<gene>
    <name evidence="1" type="ORF">N8I74_08185</name>
</gene>
<accession>A0ABY6DRH7</accession>
<dbReference type="Proteomes" id="UP001061302">
    <property type="component" value="Chromosome"/>
</dbReference>
<evidence type="ECO:0000313" key="2">
    <source>
        <dbReference type="Proteomes" id="UP001061302"/>
    </source>
</evidence>
<dbReference type="RefSeq" id="WP_263126401.1">
    <property type="nucleotide sequence ID" value="NZ_CP106753.1"/>
</dbReference>
<sequence length="276" mass="30295">MDDTGMIDSRSGKPIELEEVQALLRARYTAPAWLLVMEPVHAGDAGQKAPDVMAMRMSRGMDIWEFQIEVDRCSWLKARRRPTRAGSLSTFCDRRWIVAPAGVVQEGELPSECGLLEVVADGLVIARKAPLLPAKQLTKAFMARMLFLAGTAKQEMIDAAARAAVADALEHGKAQLDRDIAVHTSRYRELLAELTVIRELTGLEIGGSAKWRPTAEVAAIIRMAVTTDIFSAHNGISAILRDAARLQARLAESTEALREGVAQLRPFLAQRQLSSR</sequence>
<proteinExistence type="predicted"/>
<dbReference type="EMBL" id="CP106753">
    <property type="protein sequence ID" value="UXY16975.1"/>
    <property type="molecule type" value="Genomic_DNA"/>
</dbReference>
<keyword evidence="2" id="KW-1185">Reference proteome</keyword>